<gene>
    <name evidence="8" type="primary">LOC122130589</name>
</gene>
<dbReference type="Proteomes" id="UP000515152">
    <property type="component" value="Unplaced"/>
</dbReference>
<sequence length="302" mass="33402">MRTCNGTEVESKAQMDPHLYHIINLTTVCLTCVANILLSIPLLVAMSRSPSLLCKSRFLFLFHLLCCDNLQLVILLAQAALLASHFAMSVTHCVVFWATNQFLGMVAVLLRATLSVDRCVAIKLPLRYDMLLTPRWQRMAVALIWAVSLLVSAVALCMVLSRVQVNAALPLCIIYMMIPCLSDLQPVAIFSMVVTAMVLPVCFITILGCFVLLCWDMQGQLCSQRRAGVTLAMQAVQMLIYAVALSSSFVPAEVHSEQLDLAINTIYIVGISLISLVYGYRSRELQSRLLKRPVCSQVSTSQ</sequence>
<feature type="transmembrane region" description="Helical" evidence="5">
    <location>
        <begin position="261"/>
        <end position="280"/>
    </location>
</feature>
<evidence type="ECO:0000256" key="4">
    <source>
        <dbReference type="ARBA" id="ARBA00023136"/>
    </source>
</evidence>
<dbReference type="InterPro" id="IPR000276">
    <property type="entry name" value="GPCR_Rhodpsn"/>
</dbReference>
<evidence type="ECO:0000256" key="3">
    <source>
        <dbReference type="ARBA" id="ARBA00022989"/>
    </source>
</evidence>
<dbReference type="GO" id="GO:0004930">
    <property type="term" value="F:G protein-coupled receptor activity"/>
    <property type="evidence" value="ECO:0007669"/>
    <property type="project" value="InterPro"/>
</dbReference>
<evidence type="ECO:0000313" key="7">
    <source>
        <dbReference type="Proteomes" id="UP000515152"/>
    </source>
</evidence>
<dbReference type="SUPFAM" id="SSF81321">
    <property type="entry name" value="Family A G protein-coupled receptor-like"/>
    <property type="match status" value="1"/>
</dbReference>
<feature type="transmembrane region" description="Helical" evidence="5">
    <location>
        <begin position="20"/>
        <end position="46"/>
    </location>
</feature>
<dbReference type="GO" id="GO:0016020">
    <property type="term" value="C:membrane"/>
    <property type="evidence" value="ECO:0007669"/>
    <property type="project" value="UniProtKB-SubCell"/>
</dbReference>
<dbReference type="GO" id="GO:0005549">
    <property type="term" value="F:odorant binding"/>
    <property type="evidence" value="ECO:0007669"/>
    <property type="project" value="TreeGrafter"/>
</dbReference>
<name>A0A8M1KG17_CLUHA</name>
<evidence type="ECO:0000256" key="1">
    <source>
        <dbReference type="ARBA" id="ARBA00004370"/>
    </source>
</evidence>
<evidence type="ECO:0000256" key="2">
    <source>
        <dbReference type="ARBA" id="ARBA00022692"/>
    </source>
</evidence>
<keyword evidence="7" id="KW-1185">Reference proteome</keyword>
<dbReference type="InterPro" id="IPR052921">
    <property type="entry name" value="GPCR1_Superfamily_Member"/>
</dbReference>
<feature type="transmembrane region" description="Helical" evidence="5">
    <location>
        <begin position="58"/>
        <end position="82"/>
    </location>
</feature>
<feature type="transmembrane region" description="Helical" evidence="5">
    <location>
        <begin position="227"/>
        <end position="249"/>
    </location>
</feature>
<accession>A0A8M1KG17</accession>
<dbReference type="GeneID" id="122130589"/>
<dbReference type="RefSeq" id="XP_042561253.1">
    <property type="nucleotide sequence ID" value="XM_042705319.1"/>
</dbReference>
<keyword evidence="4 5" id="KW-0472">Membrane</keyword>
<dbReference type="AlphaFoldDB" id="A0A8M1KG17"/>
<dbReference type="InterPro" id="IPR017452">
    <property type="entry name" value="GPCR_Rhodpsn_7TM"/>
</dbReference>
<keyword evidence="3 5" id="KW-1133">Transmembrane helix</keyword>
<feature type="domain" description="G-protein coupled receptors family 1 profile" evidence="6">
    <location>
        <begin position="38"/>
        <end position="213"/>
    </location>
</feature>
<keyword evidence="2 5" id="KW-0812">Transmembrane</keyword>
<dbReference type="PANTHER" id="PTHR26451">
    <property type="entry name" value="G_PROTEIN_RECEP_F1_2 DOMAIN-CONTAINING PROTEIN"/>
    <property type="match status" value="1"/>
</dbReference>
<dbReference type="PROSITE" id="PS50262">
    <property type="entry name" value="G_PROTEIN_RECEP_F1_2"/>
    <property type="match status" value="1"/>
</dbReference>
<evidence type="ECO:0000259" key="6">
    <source>
        <dbReference type="PROSITE" id="PS50262"/>
    </source>
</evidence>
<comment type="subcellular location">
    <subcellularLocation>
        <location evidence="1">Membrane</location>
    </subcellularLocation>
</comment>
<organism evidence="7 8">
    <name type="scientific">Clupea harengus</name>
    <name type="common">Atlantic herring</name>
    <dbReference type="NCBI Taxonomy" id="7950"/>
    <lineage>
        <taxon>Eukaryota</taxon>
        <taxon>Metazoa</taxon>
        <taxon>Chordata</taxon>
        <taxon>Craniata</taxon>
        <taxon>Vertebrata</taxon>
        <taxon>Euteleostomi</taxon>
        <taxon>Actinopterygii</taxon>
        <taxon>Neopterygii</taxon>
        <taxon>Teleostei</taxon>
        <taxon>Clupei</taxon>
        <taxon>Clupeiformes</taxon>
        <taxon>Clupeoidei</taxon>
        <taxon>Clupeidae</taxon>
        <taxon>Clupea</taxon>
    </lineage>
</organism>
<feature type="transmembrane region" description="Helical" evidence="5">
    <location>
        <begin position="187"/>
        <end position="215"/>
    </location>
</feature>
<dbReference type="CDD" id="cd00637">
    <property type="entry name" value="7tm_classA_rhodopsin-like"/>
    <property type="match status" value="1"/>
</dbReference>
<dbReference type="Pfam" id="PF00001">
    <property type="entry name" value="7tm_1"/>
    <property type="match status" value="1"/>
</dbReference>
<dbReference type="OrthoDB" id="8924166at2759"/>
<reference evidence="8" key="1">
    <citation type="submission" date="2025-08" db="UniProtKB">
        <authorList>
            <consortium name="RefSeq"/>
        </authorList>
    </citation>
    <scope>IDENTIFICATION</scope>
</reference>
<dbReference type="GO" id="GO:0004984">
    <property type="term" value="F:olfactory receptor activity"/>
    <property type="evidence" value="ECO:0007669"/>
    <property type="project" value="TreeGrafter"/>
</dbReference>
<protein>
    <submittedName>
        <fullName evidence="8">Beta-3 adrenergic receptor-like</fullName>
    </submittedName>
</protein>
<proteinExistence type="predicted"/>
<feature type="transmembrane region" description="Helical" evidence="5">
    <location>
        <begin position="140"/>
        <end position="161"/>
    </location>
</feature>
<evidence type="ECO:0000313" key="8">
    <source>
        <dbReference type="RefSeq" id="XP_042561253.1"/>
    </source>
</evidence>
<dbReference type="KEGG" id="char:122130589"/>
<feature type="transmembrane region" description="Helical" evidence="5">
    <location>
        <begin position="94"/>
        <end position="114"/>
    </location>
</feature>
<dbReference type="PANTHER" id="PTHR26451:SF928">
    <property type="entry name" value="G-PROTEIN COUPLED RECEPTOR 148-RELATED"/>
    <property type="match status" value="1"/>
</dbReference>
<evidence type="ECO:0000256" key="5">
    <source>
        <dbReference type="SAM" id="Phobius"/>
    </source>
</evidence>